<evidence type="ECO:0000313" key="1">
    <source>
        <dbReference type="EMBL" id="MFL0251913.1"/>
    </source>
</evidence>
<evidence type="ECO:0000313" key="2">
    <source>
        <dbReference type="Proteomes" id="UP001623592"/>
    </source>
</evidence>
<name>A0ABW8THA5_9CLOT</name>
<proteinExistence type="predicted"/>
<dbReference type="InterPro" id="IPR005370">
    <property type="entry name" value="UPF0180"/>
</dbReference>
<dbReference type="Proteomes" id="UP001623592">
    <property type="component" value="Unassembled WGS sequence"/>
</dbReference>
<organism evidence="1 2">
    <name type="scientific">Clostridium neuense</name>
    <dbReference type="NCBI Taxonomy" id="1728934"/>
    <lineage>
        <taxon>Bacteria</taxon>
        <taxon>Bacillati</taxon>
        <taxon>Bacillota</taxon>
        <taxon>Clostridia</taxon>
        <taxon>Eubacteriales</taxon>
        <taxon>Clostridiaceae</taxon>
        <taxon>Clostridium</taxon>
    </lineage>
</organism>
<accession>A0ABW8THA5</accession>
<sequence length="86" mass="9206">MKKIGVEEGLSNIASYLKDEGYSVETLGADLKSNVCKCKGLDVIVTSDLNTNMMGFSNTSTEIPVINASGLTGEEVKSMIQQKTTK</sequence>
<dbReference type="EMBL" id="JBJIAA010000013">
    <property type="protein sequence ID" value="MFL0251913.1"/>
    <property type="molecule type" value="Genomic_DNA"/>
</dbReference>
<protein>
    <submittedName>
        <fullName evidence="1">YkuS family protein</fullName>
    </submittedName>
</protein>
<comment type="caution">
    <text evidence="1">The sequence shown here is derived from an EMBL/GenBank/DDBJ whole genome shotgun (WGS) entry which is preliminary data.</text>
</comment>
<keyword evidence="2" id="KW-1185">Reference proteome</keyword>
<dbReference type="RefSeq" id="WP_406788563.1">
    <property type="nucleotide sequence ID" value="NZ_JBJIAA010000013.1"/>
</dbReference>
<reference evidence="1 2" key="1">
    <citation type="submission" date="2024-11" db="EMBL/GenBank/DDBJ databases">
        <authorList>
            <person name="Heng Y.C."/>
            <person name="Lim A.C.H."/>
            <person name="Lee J.K.Y."/>
            <person name="Kittelmann S."/>
        </authorList>
    </citation>
    <scope>NUCLEOTIDE SEQUENCE [LARGE SCALE GENOMIC DNA]</scope>
    <source>
        <strain evidence="1 2">WILCCON 0114</strain>
    </source>
</reference>
<dbReference type="Pfam" id="PF03698">
    <property type="entry name" value="UPF0180"/>
    <property type="match status" value="1"/>
</dbReference>
<gene>
    <name evidence="1" type="ORF">ACJDT4_15955</name>
</gene>